<dbReference type="eggNOG" id="KOG1601">
    <property type="taxonomic scope" value="Eukaryota"/>
</dbReference>
<evidence type="ECO:0000256" key="8">
    <source>
        <dbReference type="ARBA" id="ARBA00023159"/>
    </source>
</evidence>
<protein>
    <recommendedName>
        <fullName evidence="11">GATA transcription factor</fullName>
    </recommendedName>
</protein>
<sequence>MEFVEGGFGPKTPGKAVVLNMDDGGAAGDDFFVDELLDFSNGYSETEEQPVELPENEMDGRKICPFLPVKQEAAAPPPWEFSQAAEGLESLEWLSHFVEESFSDYPLTGKFPHNPTAARSEPPQAAAAKEQPCFTTPVQTKARTKRARTGVRVWPVLSPSSFAETSAASSSSSSSSTSFSPPALYFIQTETGDSSLRKPPAAKKRKSKPADVSGGGGAGQQQPRRCSHCGVTKTPQWRAGPLGRKTLCNACGVRFKSGRLLPEYRPACSPTFSTDLHSNSHRKVLEMRRKKELEN</sequence>
<keyword evidence="4 12" id="KW-0863">Zinc-finger</keyword>
<dbReference type="PROSITE" id="PS00344">
    <property type="entry name" value="GATA_ZN_FINGER_1"/>
    <property type="match status" value="1"/>
</dbReference>
<dbReference type="GO" id="GO:0030154">
    <property type="term" value="P:cell differentiation"/>
    <property type="evidence" value="ECO:0000318"/>
    <property type="project" value="GO_Central"/>
</dbReference>
<evidence type="ECO:0000259" key="14">
    <source>
        <dbReference type="PROSITE" id="PS50114"/>
    </source>
</evidence>
<dbReference type="PANTHER" id="PTHR45658">
    <property type="entry name" value="GATA TRANSCRIPTION FACTOR"/>
    <property type="match status" value="1"/>
</dbReference>
<evidence type="ECO:0000256" key="9">
    <source>
        <dbReference type="ARBA" id="ARBA00023163"/>
    </source>
</evidence>
<evidence type="ECO:0000256" key="4">
    <source>
        <dbReference type="ARBA" id="ARBA00022771"/>
    </source>
</evidence>
<dbReference type="GO" id="GO:0006357">
    <property type="term" value="P:regulation of transcription by RNA polymerase II"/>
    <property type="evidence" value="ECO:0000318"/>
    <property type="project" value="GO_Central"/>
</dbReference>
<evidence type="ECO:0000256" key="12">
    <source>
        <dbReference type="PROSITE-ProRule" id="PRU00094"/>
    </source>
</evidence>
<evidence type="ECO:0000256" key="5">
    <source>
        <dbReference type="ARBA" id="ARBA00022833"/>
    </source>
</evidence>
<feature type="compositionally biased region" description="Low complexity" evidence="13">
    <location>
        <begin position="117"/>
        <end position="128"/>
    </location>
</feature>
<comment type="function">
    <text evidence="11">Transcriptional activator that specifically binds 5'-GATA-3' or 5'-GAT-3' motifs within gene promoters.</text>
</comment>
<reference evidence="15 16" key="1">
    <citation type="journal article" date="2013" name="Proc. Natl. Acad. Sci. U.S.A.">
        <title>Fine-scale variation in meiotic recombination in Mimulus inferred from population shotgun sequencing.</title>
        <authorList>
            <person name="Hellsten U."/>
            <person name="Wright K.M."/>
            <person name="Jenkins J."/>
            <person name="Shu S."/>
            <person name="Yuan Y."/>
            <person name="Wessler S.R."/>
            <person name="Schmutz J."/>
            <person name="Willis J.H."/>
            <person name="Rokhsar D.S."/>
        </authorList>
    </citation>
    <scope>NUCLEOTIDE SEQUENCE [LARGE SCALE GENOMIC DNA]</scope>
    <source>
        <strain evidence="16">cv. DUN x IM62</strain>
    </source>
</reference>
<feature type="region of interest" description="Disordered" evidence="13">
    <location>
        <begin position="113"/>
        <end position="148"/>
    </location>
</feature>
<gene>
    <name evidence="15" type="ORF">MIMGU_mgv1a018773mg</name>
</gene>
<keyword evidence="6 11" id="KW-0805">Transcription regulation</keyword>
<dbReference type="PANTHER" id="PTHR45658:SF92">
    <property type="entry name" value="GATA TRANSCRIPTION FACTOR 5"/>
    <property type="match status" value="1"/>
</dbReference>
<dbReference type="GO" id="GO:0005634">
    <property type="term" value="C:nucleus"/>
    <property type="evidence" value="ECO:0000318"/>
    <property type="project" value="GO_Central"/>
</dbReference>
<dbReference type="CDD" id="cd00202">
    <property type="entry name" value="ZnF_GATA"/>
    <property type="match status" value="1"/>
</dbReference>
<dbReference type="AlphaFoldDB" id="A0A022QX95"/>
<organism evidence="15 16">
    <name type="scientific">Erythranthe guttata</name>
    <name type="common">Yellow monkey flower</name>
    <name type="synonym">Mimulus guttatus</name>
    <dbReference type="NCBI Taxonomy" id="4155"/>
    <lineage>
        <taxon>Eukaryota</taxon>
        <taxon>Viridiplantae</taxon>
        <taxon>Streptophyta</taxon>
        <taxon>Embryophyta</taxon>
        <taxon>Tracheophyta</taxon>
        <taxon>Spermatophyta</taxon>
        <taxon>Magnoliopsida</taxon>
        <taxon>eudicotyledons</taxon>
        <taxon>Gunneridae</taxon>
        <taxon>Pentapetalae</taxon>
        <taxon>asterids</taxon>
        <taxon>lamiids</taxon>
        <taxon>Lamiales</taxon>
        <taxon>Phrymaceae</taxon>
        <taxon>Erythranthe</taxon>
    </lineage>
</organism>
<dbReference type="SUPFAM" id="SSF57716">
    <property type="entry name" value="Glucocorticoid receptor-like (DNA-binding domain)"/>
    <property type="match status" value="1"/>
</dbReference>
<evidence type="ECO:0000256" key="3">
    <source>
        <dbReference type="ARBA" id="ARBA00022723"/>
    </source>
</evidence>
<comment type="similarity">
    <text evidence="2 11">Belongs to the type IV zinc-finger family. Class A subfamily.</text>
</comment>
<keyword evidence="3" id="KW-0479">Metal-binding</keyword>
<keyword evidence="8 11" id="KW-0010">Activator</keyword>
<evidence type="ECO:0000313" key="16">
    <source>
        <dbReference type="Proteomes" id="UP000030748"/>
    </source>
</evidence>
<keyword evidence="10 11" id="KW-0539">Nucleus</keyword>
<evidence type="ECO:0000256" key="7">
    <source>
        <dbReference type="ARBA" id="ARBA00023125"/>
    </source>
</evidence>
<dbReference type="PROSITE" id="PS50114">
    <property type="entry name" value="GATA_ZN_FINGER_2"/>
    <property type="match status" value="1"/>
</dbReference>
<proteinExistence type="inferred from homology"/>
<keyword evidence="9 11" id="KW-0804">Transcription</keyword>
<dbReference type="EMBL" id="KI631018">
    <property type="protein sequence ID" value="EYU31150.1"/>
    <property type="molecule type" value="Genomic_DNA"/>
</dbReference>
<dbReference type="PIRSF" id="PIRSF016992">
    <property type="entry name" value="TF_GATA_plant"/>
    <property type="match status" value="1"/>
</dbReference>
<dbReference type="InterPro" id="IPR013088">
    <property type="entry name" value="Znf_NHR/GATA"/>
</dbReference>
<dbReference type="InterPro" id="IPR051140">
    <property type="entry name" value="GATA_TF"/>
</dbReference>
<keyword evidence="16" id="KW-1185">Reference proteome</keyword>
<dbReference type="InterPro" id="IPR016679">
    <property type="entry name" value="TF_GATA_pln"/>
</dbReference>
<evidence type="ECO:0000256" key="2">
    <source>
        <dbReference type="ARBA" id="ARBA00005694"/>
    </source>
</evidence>
<comment type="subcellular location">
    <subcellularLocation>
        <location evidence="1 11">Nucleus</location>
    </subcellularLocation>
</comment>
<dbReference type="Pfam" id="PF00320">
    <property type="entry name" value="GATA"/>
    <property type="match status" value="1"/>
</dbReference>
<keyword evidence="7 11" id="KW-0238">DNA-binding</keyword>
<keyword evidence="5" id="KW-0862">Zinc</keyword>
<dbReference type="Proteomes" id="UP000030748">
    <property type="component" value="Unassembled WGS sequence"/>
</dbReference>
<evidence type="ECO:0000256" key="13">
    <source>
        <dbReference type="SAM" id="MobiDB-lite"/>
    </source>
</evidence>
<dbReference type="GO" id="GO:0045893">
    <property type="term" value="P:positive regulation of DNA-templated transcription"/>
    <property type="evidence" value="ECO:0007669"/>
    <property type="project" value="InterPro"/>
</dbReference>
<name>A0A022QX95_ERYGU</name>
<dbReference type="GO" id="GO:0008270">
    <property type="term" value="F:zinc ion binding"/>
    <property type="evidence" value="ECO:0007669"/>
    <property type="project" value="UniProtKB-KW"/>
</dbReference>
<accession>A0A022QX95</accession>
<feature type="region of interest" description="Disordered" evidence="13">
    <location>
        <begin position="190"/>
        <end position="233"/>
    </location>
</feature>
<dbReference type="InterPro" id="IPR000679">
    <property type="entry name" value="Znf_GATA"/>
</dbReference>
<dbReference type="Gene3D" id="3.30.50.10">
    <property type="entry name" value="Erythroid Transcription Factor GATA-1, subunit A"/>
    <property type="match status" value="1"/>
</dbReference>
<dbReference type="GO" id="GO:0000976">
    <property type="term" value="F:transcription cis-regulatory region binding"/>
    <property type="evidence" value="ECO:0000318"/>
    <property type="project" value="GO_Central"/>
</dbReference>
<dbReference type="FunFam" id="3.30.50.10:FF:000018">
    <property type="entry name" value="GATA transcription factor"/>
    <property type="match status" value="1"/>
</dbReference>
<evidence type="ECO:0000256" key="1">
    <source>
        <dbReference type="ARBA" id="ARBA00004123"/>
    </source>
</evidence>
<feature type="domain" description="GATA-type" evidence="14">
    <location>
        <begin position="220"/>
        <end position="256"/>
    </location>
</feature>
<evidence type="ECO:0000256" key="11">
    <source>
        <dbReference type="PIRNR" id="PIRNR016992"/>
    </source>
</evidence>
<dbReference type="STRING" id="4155.A0A022QX95"/>
<evidence type="ECO:0000256" key="10">
    <source>
        <dbReference type="ARBA" id="ARBA00023242"/>
    </source>
</evidence>
<evidence type="ECO:0000256" key="6">
    <source>
        <dbReference type="ARBA" id="ARBA00023015"/>
    </source>
</evidence>
<dbReference type="SMART" id="SM00401">
    <property type="entry name" value="ZnF_GATA"/>
    <property type="match status" value="1"/>
</dbReference>
<evidence type="ECO:0000313" key="15">
    <source>
        <dbReference type="EMBL" id="EYU31150.1"/>
    </source>
</evidence>